<dbReference type="PANTHER" id="PTHR10545">
    <property type="entry name" value="DIAMINE N-ACETYLTRANSFERASE"/>
    <property type="match status" value="1"/>
</dbReference>
<dbReference type="Pfam" id="PF00583">
    <property type="entry name" value="Acetyltransf_1"/>
    <property type="match status" value="1"/>
</dbReference>
<dbReference type="InterPro" id="IPR000182">
    <property type="entry name" value="GNAT_dom"/>
</dbReference>
<dbReference type="AlphaFoldDB" id="A0A1V0TYL7"/>
<name>A0A1V0TYL7_9ACTN</name>
<evidence type="ECO:0000313" key="5">
    <source>
        <dbReference type="Proteomes" id="UP000192726"/>
    </source>
</evidence>
<feature type="domain" description="N-acetyltransferase" evidence="3">
    <location>
        <begin position="7"/>
        <end position="156"/>
    </location>
</feature>
<dbReference type="EMBL" id="CP020569">
    <property type="protein sequence ID" value="ARF58003.1"/>
    <property type="molecule type" value="Genomic_DNA"/>
</dbReference>
<dbReference type="InterPro" id="IPR016181">
    <property type="entry name" value="Acyl_CoA_acyltransferase"/>
</dbReference>
<evidence type="ECO:0000256" key="2">
    <source>
        <dbReference type="ARBA" id="ARBA00023315"/>
    </source>
</evidence>
<keyword evidence="5" id="KW-1185">Reference proteome</keyword>
<keyword evidence="1 4" id="KW-0808">Transferase</keyword>
<reference evidence="4 5" key="1">
    <citation type="submission" date="2017-04" db="EMBL/GenBank/DDBJ databases">
        <title>Complete Genome Sequence of Streptomyces gilvosporeus F607, a Capable Producer of Natamycin.</title>
        <authorList>
            <person name="Zong G."/>
            <person name="Zhong C."/>
            <person name="Fu J."/>
            <person name="Qin R."/>
            <person name="Cao G."/>
        </authorList>
    </citation>
    <scope>NUCLEOTIDE SEQUENCE [LARGE SCALE GENOMIC DNA]</scope>
    <source>
        <strain evidence="4 5">F607</strain>
    </source>
</reference>
<evidence type="ECO:0000259" key="3">
    <source>
        <dbReference type="PROSITE" id="PS51186"/>
    </source>
</evidence>
<accession>A0A1V0TYL7</accession>
<dbReference type="KEGG" id="sgv:B1H19_30830"/>
<dbReference type="RefSeq" id="WP_083107982.1">
    <property type="nucleotide sequence ID" value="NZ_CP020569.1"/>
</dbReference>
<protein>
    <submittedName>
        <fullName evidence="4">GNAT family N-acetyltransferase</fullName>
    </submittedName>
</protein>
<dbReference type="PROSITE" id="PS51186">
    <property type="entry name" value="GNAT"/>
    <property type="match status" value="1"/>
</dbReference>
<dbReference type="Gene3D" id="3.40.630.30">
    <property type="match status" value="1"/>
</dbReference>
<dbReference type="STRING" id="553510.B1H19_30830"/>
<dbReference type="SUPFAM" id="SSF55729">
    <property type="entry name" value="Acyl-CoA N-acyltransferases (Nat)"/>
    <property type="match status" value="1"/>
</dbReference>
<dbReference type="CDD" id="cd04301">
    <property type="entry name" value="NAT_SF"/>
    <property type="match status" value="1"/>
</dbReference>
<evidence type="ECO:0000313" key="4">
    <source>
        <dbReference type="EMBL" id="ARF58003.1"/>
    </source>
</evidence>
<sequence length="156" mass="17113">MTGAGSARVRRARVADLAHLANLASEHAAYEGATPPPTDLARRLATLLFGTENPRLRCFVAELDDGDIIGYATCAPEVSTWDGAEYLHMDCLFLREGHRGRKVGPLLMEAVLAEARALGLGQIQWQTPPWNADAIRFYDRLGAQAKEKVRYHLSVG</sequence>
<organism evidence="4 5">
    <name type="scientific">Streptomyces gilvosporeus</name>
    <dbReference type="NCBI Taxonomy" id="553510"/>
    <lineage>
        <taxon>Bacteria</taxon>
        <taxon>Bacillati</taxon>
        <taxon>Actinomycetota</taxon>
        <taxon>Actinomycetes</taxon>
        <taxon>Kitasatosporales</taxon>
        <taxon>Streptomycetaceae</taxon>
        <taxon>Streptomyces</taxon>
    </lineage>
</organism>
<dbReference type="PANTHER" id="PTHR10545:SF29">
    <property type="entry name" value="GH14572P-RELATED"/>
    <property type="match status" value="1"/>
</dbReference>
<proteinExistence type="predicted"/>
<evidence type="ECO:0000256" key="1">
    <source>
        <dbReference type="ARBA" id="ARBA00022679"/>
    </source>
</evidence>
<dbReference type="GO" id="GO:0008080">
    <property type="term" value="F:N-acetyltransferase activity"/>
    <property type="evidence" value="ECO:0007669"/>
    <property type="project" value="UniProtKB-ARBA"/>
</dbReference>
<dbReference type="OrthoDB" id="9805924at2"/>
<dbReference type="InterPro" id="IPR051016">
    <property type="entry name" value="Diverse_Substrate_AcTransf"/>
</dbReference>
<dbReference type="Proteomes" id="UP000192726">
    <property type="component" value="Chromosome"/>
</dbReference>
<keyword evidence="2" id="KW-0012">Acyltransferase</keyword>
<gene>
    <name evidence="4" type="ORF">B1H19_30830</name>
</gene>